<dbReference type="RefSeq" id="WP_018597330.1">
    <property type="nucleotide sequence ID" value="NZ_CABLBP010000049.1"/>
</dbReference>
<evidence type="ECO:0000313" key="5">
    <source>
        <dbReference type="Proteomes" id="UP000515789"/>
    </source>
</evidence>
<dbReference type="InterPro" id="IPR008840">
    <property type="entry name" value="Sipho_Gp157"/>
</dbReference>
<evidence type="ECO:0000256" key="1">
    <source>
        <dbReference type="SAM" id="Coils"/>
    </source>
</evidence>
<sequence>MSKLYELTEEWESIAEMLYDGETDEQVILDTLESIEGEIEDKADNYAKLIKSMLADAEALKAEAARLTARRMSLENRAQRLKDTLQSNLEFIGKTKFKTVLFSFSVSKNGGKQPMEITDNLDDIPGRFLIPQPPVVDKDKVRELLKEKEVEWASLKPYGTHLNIR</sequence>
<organism evidence="2 5">
    <name type="scientific">Blautia producta</name>
    <dbReference type="NCBI Taxonomy" id="33035"/>
    <lineage>
        <taxon>Bacteria</taxon>
        <taxon>Bacillati</taxon>
        <taxon>Bacillota</taxon>
        <taxon>Clostridia</taxon>
        <taxon>Lachnospirales</taxon>
        <taxon>Lachnospiraceae</taxon>
        <taxon>Blautia</taxon>
    </lineage>
</organism>
<dbReference type="AlphaFoldDB" id="A0A7G5MR42"/>
<dbReference type="GeneID" id="75055077"/>
<keyword evidence="1" id="KW-0175">Coiled coil</keyword>
<dbReference type="EMBL" id="CP039126">
    <property type="protein sequence ID" value="QMW79346.1"/>
    <property type="molecule type" value="Genomic_DNA"/>
</dbReference>
<feature type="coiled-coil region" evidence="1">
    <location>
        <begin position="32"/>
        <end position="84"/>
    </location>
</feature>
<evidence type="ECO:0000313" key="3">
    <source>
        <dbReference type="EMBL" id="QMW79346.1"/>
    </source>
</evidence>
<dbReference type="Pfam" id="PF05565">
    <property type="entry name" value="Sipho_Gp157"/>
    <property type="match status" value="1"/>
</dbReference>
<proteinExistence type="predicted"/>
<dbReference type="Proteomes" id="UP000515789">
    <property type="component" value="Chromosome"/>
</dbReference>
<dbReference type="EMBL" id="CP039126">
    <property type="protein sequence ID" value="QMW77085.1"/>
    <property type="molecule type" value="Genomic_DNA"/>
</dbReference>
<accession>A0A7G5MR42</accession>
<gene>
    <name evidence="2" type="ORF">E5259_05410</name>
    <name evidence="3" type="ORF">E5259_18020</name>
    <name evidence="4" type="ORF">E5259_19290</name>
</gene>
<protein>
    <submittedName>
        <fullName evidence="2">Siphovirus Gp157 family protein</fullName>
    </submittedName>
</protein>
<reference evidence="2 5" key="1">
    <citation type="submission" date="2019-04" db="EMBL/GenBank/DDBJ databases">
        <authorList>
            <person name="Schori C."/>
            <person name="Ahrens C."/>
        </authorList>
    </citation>
    <scope>NUCLEOTIDE SEQUENCE [LARGE SCALE GENOMIC DNA]</scope>
    <source>
        <strain evidence="2 5">DSM 2950</strain>
    </source>
</reference>
<evidence type="ECO:0000313" key="2">
    <source>
        <dbReference type="EMBL" id="QMW77085.1"/>
    </source>
</evidence>
<name>A0A7G5MR42_9FIRM</name>
<evidence type="ECO:0000313" key="4">
    <source>
        <dbReference type="EMBL" id="QMW79570.1"/>
    </source>
</evidence>
<dbReference type="EMBL" id="CP039126">
    <property type="protein sequence ID" value="QMW79570.1"/>
    <property type="molecule type" value="Genomic_DNA"/>
</dbReference>